<dbReference type="SUPFAM" id="SSF52467">
    <property type="entry name" value="DHS-like NAD/FAD-binding domain"/>
    <property type="match status" value="1"/>
</dbReference>
<dbReference type="NCBIfam" id="TIGR00118">
    <property type="entry name" value="acolac_lg"/>
    <property type="match status" value="1"/>
</dbReference>
<evidence type="ECO:0000256" key="12">
    <source>
        <dbReference type="RuleBase" id="RU003591"/>
    </source>
</evidence>
<sequence>MTQREQITGSEALLRGLLAEGVECVFGYPGGNVLYIYDAMVGNPDFKHILTRHEQGAIHAADGYARSTGKVGVCIATSGPGATNLVTGIATAHMDSVPIVIITGNVPTAVMGTDAFQEADIVSITMPITKHGYLVRDARDLPRIIREAFHIANTGRKGPVLIDIPKDVSNQLLEVQPPRPIELRGYQGAPEPDRTEIDKLLQAIAESERPVIIAGGGVVHANASDELIAFAQRTRIPVATTLMGLGGFPSAHELWLGMPGMHGTYAANTAIQNADLLLAIGSRFDDRVTMRLDGFAPQAKRIAHIDIDPAEVGKNVHTDMACIGDIRAILEYAVAKAEPARSDRWLQAIESNRREYPLRYKDSETELKPQYVLEMISDTTKGEAIVTTDVGQHQMWTAQFYKFHRPRSLITSGGLGTMGFGFPSAIGAQVGNPDRIVVSINGDGGMQMCAQELAICAIHHIPVKIVVINNQVLGMVKQWQELIHDNRLSHIGLAGSPDFVKLAEAYGVRGLRAETKAEARQVWQEALQTPGPVLVEFKVPTEENVYPMVFSGDTLDQMEMGDAE</sequence>
<keyword evidence="17" id="KW-1185">Reference proteome</keyword>
<dbReference type="InterPro" id="IPR011766">
    <property type="entry name" value="TPP_enzyme_TPP-bd"/>
</dbReference>
<feature type="domain" description="Thiamine pyrophosphate enzyme N-terminal TPP-binding" evidence="15">
    <location>
        <begin position="8"/>
        <end position="123"/>
    </location>
</feature>
<dbReference type="EMBL" id="CP091430">
    <property type="protein sequence ID" value="UVI29662.1"/>
    <property type="molecule type" value="Genomic_DNA"/>
</dbReference>
<feature type="domain" description="Thiamine pyrophosphate enzyme central" evidence="13">
    <location>
        <begin position="197"/>
        <end position="331"/>
    </location>
</feature>
<dbReference type="Gene3D" id="3.40.50.1220">
    <property type="entry name" value="TPP-binding domain"/>
    <property type="match status" value="1"/>
</dbReference>
<accession>A0ABY5S6X5</accession>
<dbReference type="CDD" id="cd07035">
    <property type="entry name" value="TPP_PYR_POX_like"/>
    <property type="match status" value="1"/>
</dbReference>
<dbReference type="PANTHER" id="PTHR18968">
    <property type="entry name" value="THIAMINE PYROPHOSPHATE ENZYMES"/>
    <property type="match status" value="1"/>
</dbReference>
<proteinExistence type="inferred from homology"/>
<dbReference type="InterPro" id="IPR012846">
    <property type="entry name" value="Acetolactate_synth_lsu"/>
</dbReference>
<evidence type="ECO:0000256" key="11">
    <source>
        <dbReference type="ARBA" id="ARBA00048670"/>
    </source>
</evidence>
<evidence type="ECO:0000256" key="3">
    <source>
        <dbReference type="ARBA" id="ARBA00007812"/>
    </source>
</evidence>
<keyword evidence="5 12" id="KW-0028">Amino-acid biosynthesis</keyword>
<dbReference type="RefSeq" id="WP_258385751.1">
    <property type="nucleotide sequence ID" value="NZ_CP091430.1"/>
</dbReference>
<name>A0ABY5S6X5_9BACL</name>
<evidence type="ECO:0000256" key="1">
    <source>
        <dbReference type="ARBA" id="ARBA00004974"/>
    </source>
</evidence>
<evidence type="ECO:0000259" key="15">
    <source>
        <dbReference type="Pfam" id="PF02776"/>
    </source>
</evidence>
<keyword evidence="9 12" id="KW-0786">Thiamine pyrophosphate</keyword>
<dbReference type="Gene3D" id="3.40.50.970">
    <property type="match status" value="2"/>
</dbReference>
<comment type="cofactor">
    <cofactor evidence="12">
        <name>thiamine diphosphate</name>
        <dbReference type="ChEBI" id="CHEBI:58937"/>
    </cofactor>
    <text evidence="12">Binds 1 thiamine pyrophosphate per subunit.</text>
</comment>
<evidence type="ECO:0000259" key="13">
    <source>
        <dbReference type="Pfam" id="PF00205"/>
    </source>
</evidence>
<dbReference type="InterPro" id="IPR012001">
    <property type="entry name" value="Thiamin_PyroP_enz_TPP-bd_dom"/>
</dbReference>
<comment type="similarity">
    <text evidence="3 12">Belongs to the TPP enzyme family.</text>
</comment>
<dbReference type="GO" id="GO:0003984">
    <property type="term" value="F:acetolactate synthase activity"/>
    <property type="evidence" value="ECO:0007669"/>
    <property type="project" value="UniProtKB-EC"/>
</dbReference>
<dbReference type="InterPro" id="IPR029035">
    <property type="entry name" value="DHS-like_NAD/FAD-binding_dom"/>
</dbReference>
<evidence type="ECO:0000256" key="4">
    <source>
        <dbReference type="ARBA" id="ARBA00013145"/>
    </source>
</evidence>
<evidence type="ECO:0000256" key="7">
    <source>
        <dbReference type="ARBA" id="ARBA00022723"/>
    </source>
</evidence>
<dbReference type="InterPro" id="IPR045229">
    <property type="entry name" value="TPP_enz"/>
</dbReference>
<evidence type="ECO:0000256" key="8">
    <source>
        <dbReference type="ARBA" id="ARBA00022842"/>
    </source>
</evidence>
<organism evidence="16 17">
    <name type="scientific">Paenibacillus spongiae</name>
    <dbReference type="NCBI Taxonomy" id="2909671"/>
    <lineage>
        <taxon>Bacteria</taxon>
        <taxon>Bacillati</taxon>
        <taxon>Bacillota</taxon>
        <taxon>Bacilli</taxon>
        <taxon>Bacillales</taxon>
        <taxon>Paenibacillaceae</taxon>
        <taxon>Paenibacillus</taxon>
    </lineage>
</organism>
<dbReference type="CDD" id="cd02015">
    <property type="entry name" value="TPP_AHAS"/>
    <property type="match status" value="1"/>
</dbReference>
<keyword evidence="7 12" id="KW-0479">Metal-binding</keyword>
<dbReference type="EC" id="2.2.1.6" evidence="4 12"/>
<gene>
    <name evidence="16" type="primary">ilvB</name>
    <name evidence="16" type="ORF">L1F29_30335</name>
</gene>
<dbReference type="InterPro" id="IPR039368">
    <property type="entry name" value="AHAS_TPP"/>
</dbReference>
<evidence type="ECO:0000256" key="2">
    <source>
        <dbReference type="ARBA" id="ARBA00005025"/>
    </source>
</evidence>
<keyword evidence="10 12" id="KW-0100">Branched-chain amino acid biosynthesis</keyword>
<feature type="domain" description="Thiamine pyrophosphate enzyme TPP-binding" evidence="14">
    <location>
        <begin position="389"/>
        <end position="537"/>
    </location>
</feature>
<dbReference type="Proteomes" id="UP001057877">
    <property type="component" value="Chromosome"/>
</dbReference>
<evidence type="ECO:0000256" key="9">
    <source>
        <dbReference type="ARBA" id="ARBA00023052"/>
    </source>
</evidence>
<protein>
    <recommendedName>
        <fullName evidence="4 12">Acetolactate synthase</fullName>
        <ecNumber evidence="4 12">2.2.1.6</ecNumber>
    </recommendedName>
</protein>
<dbReference type="PROSITE" id="PS00187">
    <property type="entry name" value="TPP_ENZYMES"/>
    <property type="match status" value="1"/>
</dbReference>
<comment type="cofactor">
    <cofactor evidence="12">
        <name>Mg(2+)</name>
        <dbReference type="ChEBI" id="CHEBI:18420"/>
    </cofactor>
    <text evidence="12">Binds 1 Mg(2+) ion per subunit.</text>
</comment>
<comment type="pathway">
    <text evidence="2 12">Amino-acid biosynthesis; L-valine biosynthesis; L-valine from pyruvate: step 1/4.</text>
</comment>
<evidence type="ECO:0000313" key="16">
    <source>
        <dbReference type="EMBL" id="UVI29662.1"/>
    </source>
</evidence>
<evidence type="ECO:0000256" key="6">
    <source>
        <dbReference type="ARBA" id="ARBA00022679"/>
    </source>
</evidence>
<evidence type="ECO:0000256" key="10">
    <source>
        <dbReference type="ARBA" id="ARBA00023304"/>
    </source>
</evidence>
<dbReference type="InterPro" id="IPR029061">
    <property type="entry name" value="THDP-binding"/>
</dbReference>
<comment type="pathway">
    <text evidence="1 12">Amino-acid biosynthesis; L-isoleucine biosynthesis; L-isoleucine from 2-oxobutanoate: step 1/4.</text>
</comment>
<comment type="catalytic activity">
    <reaction evidence="11 12">
        <text>2 pyruvate + H(+) = (2S)-2-acetolactate + CO2</text>
        <dbReference type="Rhea" id="RHEA:25249"/>
        <dbReference type="ChEBI" id="CHEBI:15361"/>
        <dbReference type="ChEBI" id="CHEBI:15378"/>
        <dbReference type="ChEBI" id="CHEBI:16526"/>
        <dbReference type="ChEBI" id="CHEBI:58476"/>
        <dbReference type="EC" id="2.2.1.6"/>
    </reaction>
</comment>
<dbReference type="InterPro" id="IPR012000">
    <property type="entry name" value="Thiamin_PyroP_enz_cen_dom"/>
</dbReference>
<reference evidence="16" key="1">
    <citation type="submission" date="2022-01" db="EMBL/GenBank/DDBJ databases">
        <title>Paenibacillus spongiae sp. nov., isolated from marine sponge.</title>
        <authorList>
            <person name="Li Z."/>
            <person name="Zhang M."/>
        </authorList>
    </citation>
    <scope>NUCLEOTIDE SEQUENCE</scope>
    <source>
        <strain evidence="16">PHS-Z3</strain>
    </source>
</reference>
<dbReference type="InterPro" id="IPR000399">
    <property type="entry name" value="TPP-bd_CS"/>
</dbReference>
<dbReference type="Pfam" id="PF02775">
    <property type="entry name" value="TPP_enzyme_C"/>
    <property type="match status" value="1"/>
</dbReference>
<keyword evidence="6 12" id="KW-0808">Transferase</keyword>
<dbReference type="Pfam" id="PF02776">
    <property type="entry name" value="TPP_enzyme_N"/>
    <property type="match status" value="1"/>
</dbReference>
<evidence type="ECO:0000259" key="14">
    <source>
        <dbReference type="Pfam" id="PF02775"/>
    </source>
</evidence>
<dbReference type="SUPFAM" id="SSF52518">
    <property type="entry name" value="Thiamin diphosphate-binding fold (THDP-binding)"/>
    <property type="match status" value="2"/>
</dbReference>
<dbReference type="Pfam" id="PF00205">
    <property type="entry name" value="TPP_enzyme_M"/>
    <property type="match status" value="1"/>
</dbReference>
<keyword evidence="8 12" id="KW-0460">Magnesium</keyword>
<evidence type="ECO:0000256" key="5">
    <source>
        <dbReference type="ARBA" id="ARBA00022605"/>
    </source>
</evidence>
<evidence type="ECO:0000313" key="17">
    <source>
        <dbReference type="Proteomes" id="UP001057877"/>
    </source>
</evidence>
<dbReference type="PANTHER" id="PTHR18968:SF13">
    <property type="entry name" value="ACETOLACTATE SYNTHASE CATALYTIC SUBUNIT, MITOCHONDRIAL"/>
    <property type="match status" value="1"/>
</dbReference>